<dbReference type="PROSITE" id="PS50102">
    <property type="entry name" value="RRM"/>
    <property type="match status" value="1"/>
</dbReference>
<dbReference type="STRING" id="4999.A0A1Y1UQX5"/>
<keyword evidence="1 2" id="KW-0694">RNA-binding</keyword>
<dbReference type="SMART" id="SM00360">
    <property type="entry name" value="RRM"/>
    <property type="match status" value="1"/>
</dbReference>
<gene>
    <name evidence="5" type="ORF">BD324DRAFT_648457</name>
</gene>
<dbReference type="GeneID" id="33559652"/>
<dbReference type="Pfam" id="PF00076">
    <property type="entry name" value="RRM_1"/>
    <property type="match status" value="1"/>
</dbReference>
<protein>
    <recommendedName>
        <fullName evidence="4">RRM domain-containing protein</fullName>
    </recommendedName>
</protein>
<accession>A0A1Y1UQX5</accession>
<dbReference type="Gene3D" id="3.30.70.330">
    <property type="match status" value="1"/>
</dbReference>
<feature type="region of interest" description="Disordered" evidence="3">
    <location>
        <begin position="1"/>
        <end position="36"/>
    </location>
</feature>
<dbReference type="InterPro" id="IPR035979">
    <property type="entry name" value="RBD_domain_sf"/>
</dbReference>
<dbReference type="InParanoid" id="A0A1Y1UQX5"/>
<dbReference type="InterPro" id="IPR052462">
    <property type="entry name" value="SLIRP/GR-RBP-like"/>
</dbReference>
<dbReference type="GO" id="GO:0003723">
    <property type="term" value="F:RNA binding"/>
    <property type="evidence" value="ECO:0007669"/>
    <property type="project" value="UniProtKB-UniRule"/>
</dbReference>
<evidence type="ECO:0000313" key="6">
    <source>
        <dbReference type="Proteomes" id="UP000193218"/>
    </source>
</evidence>
<dbReference type="SUPFAM" id="SSF54928">
    <property type="entry name" value="RNA-binding domain, RBD"/>
    <property type="match status" value="1"/>
</dbReference>
<evidence type="ECO:0000259" key="4">
    <source>
        <dbReference type="PROSITE" id="PS50102"/>
    </source>
</evidence>
<dbReference type="InterPro" id="IPR000504">
    <property type="entry name" value="RRM_dom"/>
</dbReference>
<proteinExistence type="predicted"/>
<sequence length="1006" mass="110560">MTRPPSMPFPPLKSHPSHPPSHLQQPPLPPPPQQHLGLMVDQRRRSFDPSGQAPYRARLPMSGQPGAFLGHRGSFDSATQHGKPMMSQSFPRVDIATQSTRPHPHLPACTLYIDHVPPELPEKDIVQALQECLPFRITLAQSVPPQLRLKPDAYYDWMPRAGSVEFTQTHNAEKALAILHTHPLFATRGVTVSSYPVPQLVPLSESPARHLRPIHHVPSVHSNLQSSNTSALCPSPGEVFEALRPWGTMRSVQVWAEPYPDGVPALPSWGARVEFWFEEEARRFDLGFGESASLIKGWQIAITSEAPFGFPFPTSLNLPSAYSPSHVEPSPLPISEDMKHISAASFDNRSGNTLHSGIMQIPPVHNHPGLAHQVLFPHTPPQTSYTPPWSSHNPFTISQTDMPRPPEHVPFPKFNASPPALGSPNALPSIALPMTPGYSARKLSLARSSVSSFQSLSRPRKWSVTFDEAPEGGIRATGLVSDDGQYIAHGPGQHIRPAPMYGPGSTSASGLVDYSNVFVKNLDPDINSEFLGELFSNVGRIISARVMRDDSNRSRGYGFVSFFTPEEAMRAIEMMNGQSVGRQIIAVTLHEPRKLRPDKIAERIKREQPSAYGRPSASPRRPLVCLPENNFAHQKAQVESKTATGFTDDICSQSPTTRHKTLMKRVTPRVRTHIRERHLSDALIEPTVEALVSQDLRIVSILHNEDELNKVINEAVGHAHAIFSNVNGSQIAQEHGKKDQEANQPGRIVETNVDAKSPDSTLTEREKALIHEALRQFDDAEAGSIMPLLLSRLSPAEVRACIKNRQHLNLKANSIRRDMLKGRMKIDTAAVTPFIPSCPDLGPLSGLSQPSPVTTPPEPVPKPQMVVRQLTQISLDDLDLAKLASLPAVDIVAHLNGDGSQAIMDKLALSKPHPSEVTHMEDLIRRLRRKSLVEGRSEVVGLIARTLNHPALRKSQKAKLASDLVNAEDDDAAVCRMALYPPLLEAKIGQLFGAPLSRRVSAPPTA</sequence>
<organism evidence="5 6">
    <name type="scientific">Kockovaella imperatae</name>
    <dbReference type="NCBI Taxonomy" id="4999"/>
    <lineage>
        <taxon>Eukaryota</taxon>
        <taxon>Fungi</taxon>
        <taxon>Dikarya</taxon>
        <taxon>Basidiomycota</taxon>
        <taxon>Agaricomycotina</taxon>
        <taxon>Tremellomycetes</taxon>
        <taxon>Tremellales</taxon>
        <taxon>Cuniculitremaceae</taxon>
        <taxon>Kockovaella</taxon>
    </lineage>
</organism>
<dbReference type="AlphaFoldDB" id="A0A1Y1UQX5"/>
<comment type="caution">
    <text evidence="5">The sequence shown here is derived from an EMBL/GenBank/DDBJ whole genome shotgun (WGS) entry which is preliminary data.</text>
</comment>
<evidence type="ECO:0000313" key="5">
    <source>
        <dbReference type="EMBL" id="ORX39836.1"/>
    </source>
</evidence>
<evidence type="ECO:0000256" key="3">
    <source>
        <dbReference type="SAM" id="MobiDB-lite"/>
    </source>
</evidence>
<evidence type="ECO:0000256" key="2">
    <source>
        <dbReference type="PROSITE-ProRule" id="PRU00176"/>
    </source>
</evidence>
<dbReference type="OrthoDB" id="6159137at2759"/>
<name>A0A1Y1UQX5_9TREE</name>
<dbReference type="Proteomes" id="UP000193218">
    <property type="component" value="Unassembled WGS sequence"/>
</dbReference>
<dbReference type="PANTHER" id="PTHR48027">
    <property type="entry name" value="HETEROGENEOUS NUCLEAR RIBONUCLEOPROTEIN 87F-RELATED"/>
    <property type="match status" value="1"/>
</dbReference>
<dbReference type="InterPro" id="IPR012677">
    <property type="entry name" value="Nucleotide-bd_a/b_plait_sf"/>
</dbReference>
<evidence type="ECO:0000256" key="1">
    <source>
        <dbReference type="ARBA" id="ARBA00022884"/>
    </source>
</evidence>
<dbReference type="EMBL" id="NBSH01000002">
    <property type="protein sequence ID" value="ORX39836.1"/>
    <property type="molecule type" value="Genomic_DNA"/>
</dbReference>
<feature type="domain" description="RRM" evidence="4">
    <location>
        <begin position="515"/>
        <end position="592"/>
    </location>
</feature>
<dbReference type="RefSeq" id="XP_021873621.1">
    <property type="nucleotide sequence ID" value="XM_022017843.1"/>
</dbReference>
<feature type="compositionally biased region" description="Pro residues" evidence="3">
    <location>
        <begin position="1"/>
        <end position="19"/>
    </location>
</feature>
<keyword evidence="6" id="KW-1185">Reference proteome</keyword>
<reference evidence="5 6" key="1">
    <citation type="submission" date="2017-03" db="EMBL/GenBank/DDBJ databases">
        <title>Widespread Adenine N6-methylation of Active Genes in Fungi.</title>
        <authorList>
            <consortium name="DOE Joint Genome Institute"/>
            <person name="Mondo S.J."/>
            <person name="Dannebaum R.O."/>
            <person name="Kuo R.C."/>
            <person name="Louie K.B."/>
            <person name="Bewick A.J."/>
            <person name="Labutti K."/>
            <person name="Haridas S."/>
            <person name="Kuo A."/>
            <person name="Salamov A."/>
            <person name="Ahrendt S.R."/>
            <person name="Lau R."/>
            <person name="Bowen B.P."/>
            <person name="Lipzen A."/>
            <person name="Sullivan W."/>
            <person name="Andreopoulos W.B."/>
            <person name="Clum A."/>
            <person name="Lindquist E."/>
            <person name="Daum C."/>
            <person name="Northen T.R."/>
            <person name="Ramamoorthy G."/>
            <person name="Schmitz R.J."/>
            <person name="Gryganskyi A."/>
            <person name="Culley D."/>
            <person name="Magnuson J."/>
            <person name="James T.Y."/>
            <person name="O'Malley M.A."/>
            <person name="Stajich J.E."/>
            <person name="Spatafora J.W."/>
            <person name="Visel A."/>
            <person name="Grigoriev I.V."/>
        </authorList>
    </citation>
    <scope>NUCLEOTIDE SEQUENCE [LARGE SCALE GENOMIC DNA]</scope>
    <source>
        <strain evidence="5 6">NRRL Y-17943</strain>
    </source>
</reference>